<evidence type="ECO:0000313" key="2">
    <source>
        <dbReference type="Proteomes" id="UP001138681"/>
    </source>
</evidence>
<dbReference type="EMBL" id="JAGSPC010000002">
    <property type="protein sequence ID" value="MBV7260116.1"/>
    <property type="molecule type" value="Genomic_DNA"/>
</dbReference>
<dbReference type="Proteomes" id="UP001138681">
    <property type="component" value="Unassembled WGS sequence"/>
</dbReference>
<organism evidence="1 2">
    <name type="scientific">Erythrobacter crassostreae</name>
    <dbReference type="NCBI Taxonomy" id="2828328"/>
    <lineage>
        <taxon>Bacteria</taxon>
        <taxon>Pseudomonadati</taxon>
        <taxon>Pseudomonadota</taxon>
        <taxon>Alphaproteobacteria</taxon>
        <taxon>Sphingomonadales</taxon>
        <taxon>Erythrobacteraceae</taxon>
        <taxon>Erythrobacter/Porphyrobacter group</taxon>
        <taxon>Erythrobacter</taxon>
    </lineage>
</organism>
<evidence type="ECO:0000313" key="1">
    <source>
        <dbReference type="EMBL" id="MBV7260116.1"/>
    </source>
</evidence>
<sequence length="92" mass="9931">MTTYQSALAHAKRMLGALTIAILLVLVIDQFFGHSTIAFAIAIIGLVAANRPMLRMNCTTCGKNLFFRGIFVVPWPNKVCGKCGTDLAEASD</sequence>
<accession>A0A9X1F4I8</accession>
<keyword evidence="2" id="KW-1185">Reference proteome</keyword>
<name>A0A9X1F4I8_9SPHN</name>
<protein>
    <submittedName>
        <fullName evidence="1">Uncharacterized protein</fullName>
    </submittedName>
</protein>
<proteinExistence type="predicted"/>
<comment type="caution">
    <text evidence="1">The sequence shown here is derived from an EMBL/GenBank/DDBJ whole genome shotgun (WGS) entry which is preliminary data.</text>
</comment>
<reference evidence="1" key="1">
    <citation type="submission" date="2021-04" db="EMBL/GenBank/DDBJ databases">
        <authorList>
            <person name="Pira H."/>
            <person name="Risdian C."/>
            <person name="Wink J."/>
        </authorList>
    </citation>
    <scope>NUCLEOTIDE SEQUENCE</scope>
    <source>
        <strain evidence="1">WH158</strain>
    </source>
</reference>
<dbReference type="AlphaFoldDB" id="A0A9X1F4I8"/>
<dbReference type="RefSeq" id="WP_218405495.1">
    <property type="nucleotide sequence ID" value="NZ_JAGSPC010000002.1"/>
</dbReference>
<gene>
    <name evidence="1" type="ORF">KCG46_11105</name>
</gene>